<evidence type="ECO:0000313" key="2">
    <source>
        <dbReference type="EMBL" id="ROQ23273.1"/>
    </source>
</evidence>
<evidence type="ECO:0000256" key="1">
    <source>
        <dbReference type="SAM" id="SignalP"/>
    </source>
</evidence>
<keyword evidence="1" id="KW-0732">Signal</keyword>
<dbReference type="OrthoDB" id="9977300at2"/>
<dbReference type="STRING" id="584787.GCA_001247655_03727"/>
<evidence type="ECO:0008006" key="4">
    <source>
        <dbReference type="Google" id="ProtNLM"/>
    </source>
</evidence>
<keyword evidence="3" id="KW-1185">Reference proteome</keyword>
<protein>
    <recommendedName>
        <fullName evidence="4">Lipoprotein</fullName>
    </recommendedName>
</protein>
<feature type="chain" id="PRO_5018176743" description="Lipoprotein" evidence="1">
    <location>
        <begin position="18"/>
        <end position="154"/>
    </location>
</feature>
<dbReference type="AlphaFoldDB" id="A0A3N1P488"/>
<name>A0A3N1P488_9GAMM</name>
<evidence type="ECO:0000313" key="3">
    <source>
        <dbReference type="Proteomes" id="UP000268033"/>
    </source>
</evidence>
<feature type="signal peptide" evidence="1">
    <location>
        <begin position="1"/>
        <end position="17"/>
    </location>
</feature>
<proteinExistence type="predicted"/>
<dbReference type="EMBL" id="RJUL01000008">
    <property type="protein sequence ID" value="ROQ23273.1"/>
    <property type="molecule type" value="Genomic_DNA"/>
</dbReference>
<organism evidence="2 3">
    <name type="scientific">Gallaecimonas pentaromativorans</name>
    <dbReference type="NCBI Taxonomy" id="584787"/>
    <lineage>
        <taxon>Bacteria</taxon>
        <taxon>Pseudomonadati</taxon>
        <taxon>Pseudomonadota</taxon>
        <taxon>Gammaproteobacteria</taxon>
        <taxon>Enterobacterales</taxon>
        <taxon>Gallaecimonadaceae</taxon>
        <taxon>Gallaecimonas</taxon>
    </lineage>
</organism>
<dbReference type="PROSITE" id="PS51257">
    <property type="entry name" value="PROKAR_LIPOPROTEIN"/>
    <property type="match status" value="1"/>
</dbReference>
<accession>A0A3N1P488</accession>
<dbReference type="RefSeq" id="WP_050659190.1">
    <property type="nucleotide sequence ID" value="NZ_JBLXAC010000020.1"/>
</dbReference>
<dbReference type="Proteomes" id="UP000268033">
    <property type="component" value="Unassembled WGS sequence"/>
</dbReference>
<comment type="caution">
    <text evidence="2">The sequence shown here is derived from an EMBL/GenBank/DDBJ whole genome shotgun (WGS) entry which is preliminary data.</text>
</comment>
<sequence length="154" mass="17058">MRIAAVALLALLLQACASTPPPLSQDPQCEAESTLAGVLAGIKWNIRSKDWDQARKDRNWALMARTLYQTQSEPRLAEGPFRDLVEQVHDLDLTSSFKDEMLAYSSVVAAQCELRREGRISWPLAKVKAQLLTCQPQHIVASTQACLKKVLAAD</sequence>
<gene>
    <name evidence="2" type="ORF">EDC28_10811</name>
</gene>
<reference evidence="2 3" key="1">
    <citation type="submission" date="2018-11" db="EMBL/GenBank/DDBJ databases">
        <title>Genomic Encyclopedia of Type Strains, Phase IV (KMG-IV): sequencing the most valuable type-strain genomes for metagenomic binning, comparative biology and taxonomic classification.</title>
        <authorList>
            <person name="Goeker M."/>
        </authorList>
    </citation>
    <scope>NUCLEOTIDE SEQUENCE [LARGE SCALE GENOMIC DNA]</scope>
    <source>
        <strain evidence="2 3">DSM 21945</strain>
    </source>
</reference>